<dbReference type="InterPro" id="IPR013761">
    <property type="entry name" value="SAM/pointed_sf"/>
</dbReference>
<protein>
    <recommendedName>
        <fullName evidence="4">SAM domain-containing protein</fullName>
    </recommendedName>
</protein>
<dbReference type="AlphaFoldDB" id="A0AAD4NA23"/>
<dbReference type="Gene3D" id="1.10.150.50">
    <property type="entry name" value="Transcription Factor, Ets-1"/>
    <property type="match status" value="1"/>
</dbReference>
<dbReference type="SUPFAM" id="SSF47769">
    <property type="entry name" value="SAM/Pointed domain"/>
    <property type="match status" value="1"/>
</dbReference>
<accession>A0AAD4NA23</accession>
<keyword evidence="3" id="KW-1185">Reference proteome</keyword>
<feature type="region of interest" description="Disordered" evidence="1">
    <location>
        <begin position="76"/>
        <end position="98"/>
    </location>
</feature>
<sequence length="338" mass="37945">MPSPLEVWENFFLACDLPTSVSKRYAQRFVKERMQPSILNELGKEELKELGIDTIGDQLSVLRYIKKYGSAIPKEFRTSAEEEEKHSSDEDELMESEPAGKFLAPDRDEIYHIKMPAGITPKTKSILERQSILRNKGVIKRGTSGVRVSGTEISRGSSALTKLSNASKTIRKKAVMIQDISSSSSMPSIGSMRSDAISSKTIIVAESPRKKQAKVVAIDKIRNIPTHRERTVSSTSHPDFRVRLDMGPQQTVVPKVRLNVNPRQSIAPRVVFQNQPNIPVRRNVFTARNPARQVQKSMTGSSILARVTPVQRTIRQNVRPIQRSSNILDRISISGRRH</sequence>
<evidence type="ECO:0008006" key="4">
    <source>
        <dbReference type="Google" id="ProtNLM"/>
    </source>
</evidence>
<comment type="caution">
    <text evidence="2">The sequence shown here is derived from an EMBL/GenBank/DDBJ whole genome shotgun (WGS) entry which is preliminary data.</text>
</comment>
<dbReference type="Proteomes" id="UP001201812">
    <property type="component" value="Unassembled WGS sequence"/>
</dbReference>
<reference evidence="2" key="1">
    <citation type="submission" date="2022-01" db="EMBL/GenBank/DDBJ databases">
        <title>Genome Sequence Resource for Two Populations of Ditylenchus destructor, the Migratory Endoparasitic Phytonematode.</title>
        <authorList>
            <person name="Zhang H."/>
            <person name="Lin R."/>
            <person name="Xie B."/>
        </authorList>
    </citation>
    <scope>NUCLEOTIDE SEQUENCE</scope>
    <source>
        <strain evidence="2">BazhouSP</strain>
    </source>
</reference>
<dbReference type="PANTHER" id="PTHR21359:SF1">
    <property type="entry name" value="DUF5577 DOMAIN-CONTAINING PROTEIN"/>
    <property type="match status" value="1"/>
</dbReference>
<evidence type="ECO:0000256" key="1">
    <source>
        <dbReference type="SAM" id="MobiDB-lite"/>
    </source>
</evidence>
<dbReference type="GO" id="GO:0005634">
    <property type="term" value="C:nucleus"/>
    <property type="evidence" value="ECO:0007669"/>
    <property type="project" value="TreeGrafter"/>
</dbReference>
<dbReference type="EMBL" id="JAKKPZ010000005">
    <property type="protein sequence ID" value="KAI1720668.1"/>
    <property type="molecule type" value="Genomic_DNA"/>
</dbReference>
<name>A0AAD4NA23_9BILA</name>
<proteinExistence type="predicted"/>
<dbReference type="PANTHER" id="PTHR21359">
    <property type="entry name" value="DUF5577 DOMAIN-CONTAINING PROTEIN"/>
    <property type="match status" value="1"/>
</dbReference>
<dbReference type="InterPro" id="IPR039161">
    <property type="entry name" value="C19orf47-like"/>
</dbReference>
<organism evidence="2 3">
    <name type="scientific">Ditylenchus destructor</name>
    <dbReference type="NCBI Taxonomy" id="166010"/>
    <lineage>
        <taxon>Eukaryota</taxon>
        <taxon>Metazoa</taxon>
        <taxon>Ecdysozoa</taxon>
        <taxon>Nematoda</taxon>
        <taxon>Chromadorea</taxon>
        <taxon>Rhabditida</taxon>
        <taxon>Tylenchina</taxon>
        <taxon>Tylenchomorpha</taxon>
        <taxon>Sphaerularioidea</taxon>
        <taxon>Anguinidae</taxon>
        <taxon>Anguininae</taxon>
        <taxon>Ditylenchus</taxon>
    </lineage>
</organism>
<feature type="compositionally biased region" description="Basic and acidic residues" evidence="1">
    <location>
        <begin position="76"/>
        <end position="88"/>
    </location>
</feature>
<evidence type="ECO:0000313" key="2">
    <source>
        <dbReference type="EMBL" id="KAI1720668.1"/>
    </source>
</evidence>
<dbReference type="Pfam" id="PF18017">
    <property type="entry name" value="SAM_4"/>
    <property type="match status" value="1"/>
</dbReference>
<evidence type="ECO:0000313" key="3">
    <source>
        <dbReference type="Proteomes" id="UP001201812"/>
    </source>
</evidence>
<gene>
    <name evidence="2" type="ORF">DdX_04911</name>
</gene>